<dbReference type="AlphaFoldDB" id="A0A833EAG9"/>
<dbReference type="SUPFAM" id="SSF51735">
    <property type="entry name" value="NAD(P)-binding Rossmann-fold domains"/>
    <property type="match status" value="1"/>
</dbReference>
<reference evidence="1" key="1">
    <citation type="journal article" date="2020" name="ISME J.">
        <title>Gammaproteobacteria mediating utilization of methyl-, sulfur- and petroleum organic compounds in deep ocean hydrothermal plumes.</title>
        <authorList>
            <person name="Zhou Z."/>
            <person name="Liu Y."/>
            <person name="Pan J."/>
            <person name="Cron B.R."/>
            <person name="Toner B.M."/>
            <person name="Anantharaman K."/>
            <person name="Breier J.A."/>
            <person name="Dick G.J."/>
            <person name="Li M."/>
        </authorList>
    </citation>
    <scope>NUCLEOTIDE SEQUENCE</scope>
    <source>
        <strain evidence="1">SZUA-1515</strain>
    </source>
</reference>
<dbReference type="InterPro" id="IPR036291">
    <property type="entry name" value="NAD(P)-bd_dom_sf"/>
</dbReference>
<dbReference type="Proteomes" id="UP000608579">
    <property type="component" value="Unassembled WGS sequence"/>
</dbReference>
<sequence>MRKVIVADNDADGVAHAYALAKRGYEVAFFSPNRYAVEKALRYKHLASHYFTRTEFMKLITEGRLTASQEINVDDAGILIIPSDTLPNEIEGINKITSLAKSLLKRTSPNYIILAGVNAIGTTAKAIASIMDYCPEIEQERLVYAGCPLHTPDKIPIYSKDGKGKVFKVVAKLYGKRYTNVPSPEVAEYITLLKVIEKYVMYYIGVQIFLNSENLDLSAIDQVTQDRLTLGFENKQIENVFNYLKRSEKIQGYTTRIISEIMRCRKNALSSSMKYARRMLRRLMKQKSNPKILAVVNSDEEQGVIVDLLPSSGMRVRVKQIDDIPLSESGYSFMEGFDIIISTVACPAFSRVLRGLDNVYVFDLMRPVRGG</sequence>
<dbReference type="EMBL" id="DQVM01000139">
    <property type="protein sequence ID" value="HIQ30344.1"/>
    <property type="molecule type" value="Genomic_DNA"/>
</dbReference>
<proteinExistence type="predicted"/>
<accession>A0A833EAG9</accession>
<comment type="caution">
    <text evidence="1">The sequence shown here is derived from an EMBL/GenBank/DDBJ whole genome shotgun (WGS) entry which is preliminary data.</text>
</comment>
<gene>
    <name evidence="1" type="ORF">EYH45_07255</name>
</gene>
<evidence type="ECO:0000313" key="2">
    <source>
        <dbReference type="Proteomes" id="UP000608579"/>
    </source>
</evidence>
<name>A0A833EAG9_CALS0</name>
<evidence type="ECO:0000313" key="1">
    <source>
        <dbReference type="EMBL" id="HIQ30344.1"/>
    </source>
</evidence>
<organism evidence="1 2">
    <name type="scientific">Caldiarchaeum subterraneum</name>
    <dbReference type="NCBI Taxonomy" id="311458"/>
    <lineage>
        <taxon>Archaea</taxon>
        <taxon>Nitrososphaerota</taxon>
        <taxon>Candidatus Caldarchaeales</taxon>
        <taxon>Candidatus Caldarchaeaceae</taxon>
        <taxon>Candidatus Caldarchaeum</taxon>
    </lineage>
</organism>
<protein>
    <submittedName>
        <fullName evidence="1">Uncharacterized protein</fullName>
    </submittedName>
</protein>